<feature type="domain" description="UDP-N-acetylglucosamine 2-epimerase" evidence="1">
    <location>
        <begin position="23"/>
        <end position="361"/>
    </location>
</feature>
<accession>A0A1D3L142</accession>
<dbReference type="Pfam" id="PF02350">
    <property type="entry name" value="Epimerase_2"/>
    <property type="match status" value="1"/>
</dbReference>
<keyword evidence="3" id="KW-1185">Reference proteome</keyword>
<dbReference type="InterPro" id="IPR029767">
    <property type="entry name" value="WecB-like"/>
</dbReference>
<dbReference type="PANTHER" id="PTHR43174">
    <property type="entry name" value="UDP-N-ACETYLGLUCOSAMINE 2-EPIMERASE"/>
    <property type="match status" value="1"/>
</dbReference>
<organism evidence="2 3">
    <name type="scientific">Methanobacterium congolense</name>
    <dbReference type="NCBI Taxonomy" id="118062"/>
    <lineage>
        <taxon>Archaea</taxon>
        <taxon>Methanobacteriati</taxon>
        <taxon>Methanobacteriota</taxon>
        <taxon>Methanomada group</taxon>
        <taxon>Methanobacteria</taxon>
        <taxon>Methanobacteriales</taxon>
        <taxon>Methanobacteriaceae</taxon>
        <taxon>Methanobacterium</taxon>
    </lineage>
</organism>
<keyword evidence="2" id="KW-0413">Isomerase</keyword>
<evidence type="ECO:0000259" key="1">
    <source>
        <dbReference type="Pfam" id="PF02350"/>
    </source>
</evidence>
<dbReference type="Gene3D" id="3.40.50.2000">
    <property type="entry name" value="Glycogen Phosphorylase B"/>
    <property type="match status" value="2"/>
</dbReference>
<proteinExistence type="predicted"/>
<dbReference type="SUPFAM" id="SSF53756">
    <property type="entry name" value="UDP-Glycosyltransferase/glycogen phosphorylase"/>
    <property type="match status" value="1"/>
</dbReference>
<dbReference type="RefSeq" id="WP_071906458.1">
    <property type="nucleotide sequence ID" value="NZ_LT607756.1"/>
</dbReference>
<sequence length="438" mass="48425">MKIAIIIGTRPEIIKMAPVIDEIEKRGIEYILIHTGQHYDHEMSHQFFIDLELKKPDFNIGVGSGSHGKQTATMMEKIEDVLVAEKPDIVLVQGDTNAVLAGALAASKLHIAVGHVEAGLRSYDKTMPEEINRQVADVTSNLYFVPTEESALNLIFEGLDPHEIFVTGNTVVDACIRNLKIAQKSSTVLSDIDVQGDILTLTMHRAENVDDPKRLQEVMDALLELENINVVFPVHPRTVKTLKKFGIYEKLENAPHVLMTKPIGYLDFLVLLSNSRFIMTDSGGLQEEAITLNVPCLTLRYNTERPETVTAGGNILVGSSKDKILENLRRIAGDESAYQEMSDAANPYGDGKASEKILNAILDASSSGKLQITAPEHIMSHAGRELLQINEEMSVSEFEDKNKGSTINIVFNGTEAQFPVPDLDLKDKQVLVNRFDIN</sequence>
<dbReference type="NCBIfam" id="TIGR00236">
    <property type="entry name" value="wecB"/>
    <property type="match status" value="1"/>
</dbReference>
<gene>
    <name evidence="2" type="primary">wecB1</name>
    <name evidence="2" type="ORF">MCBB_0700</name>
</gene>
<dbReference type="EMBL" id="LT607756">
    <property type="protein sequence ID" value="SCG85273.1"/>
    <property type="molecule type" value="Genomic_DNA"/>
</dbReference>
<protein>
    <submittedName>
        <fullName evidence="2">UDP-N-acetylglucosamine 2-epimerase</fullName>
        <ecNumber evidence="2">5.1.3.14</ecNumber>
    </submittedName>
</protein>
<name>A0A1D3L142_9EURY</name>
<dbReference type="GeneID" id="30411554"/>
<dbReference type="AlphaFoldDB" id="A0A1D3L142"/>
<dbReference type="GO" id="GO:0008761">
    <property type="term" value="F:UDP-N-acetylglucosamine 2-epimerase activity"/>
    <property type="evidence" value="ECO:0007669"/>
    <property type="project" value="UniProtKB-EC"/>
</dbReference>
<dbReference type="EC" id="5.1.3.14" evidence="2"/>
<dbReference type="STRING" id="118062.MCBB_0700"/>
<dbReference type="KEGG" id="mcub:MCBB_0700"/>
<dbReference type="OrthoDB" id="7018at2157"/>
<dbReference type="Proteomes" id="UP000094707">
    <property type="component" value="Chromosome I"/>
</dbReference>
<dbReference type="InterPro" id="IPR003331">
    <property type="entry name" value="UDP_GlcNAc_Epimerase_2_dom"/>
</dbReference>
<evidence type="ECO:0000313" key="3">
    <source>
        <dbReference type="Proteomes" id="UP000094707"/>
    </source>
</evidence>
<dbReference type="PANTHER" id="PTHR43174:SF1">
    <property type="entry name" value="UDP-N-ACETYLGLUCOSAMINE 2-EPIMERASE"/>
    <property type="match status" value="1"/>
</dbReference>
<dbReference type="PATRIC" id="fig|129848.4.peg.707"/>
<dbReference type="CDD" id="cd03786">
    <property type="entry name" value="GTB_UDP-GlcNAc_2-Epimerase"/>
    <property type="match status" value="1"/>
</dbReference>
<evidence type="ECO:0000313" key="2">
    <source>
        <dbReference type="EMBL" id="SCG85273.1"/>
    </source>
</evidence>
<reference evidence="2 3" key="1">
    <citation type="submission" date="2016-08" db="EMBL/GenBank/DDBJ databases">
        <authorList>
            <person name="Seilhamer J.J."/>
        </authorList>
    </citation>
    <scope>NUCLEOTIDE SEQUENCE [LARGE SCALE GENOMIC DNA]</scope>
    <source>
        <strain evidence="2">Buetzberg</strain>
    </source>
</reference>